<dbReference type="EMBL" id="MU863650">
    <property type="protein sequence ID" value="KAK4099369.1"/>
    <property type="molecule type" value="Genomic_DNA"/>
</dbReference>
<organism evidence="1 2">
    <name type="scientific">Parathielavia hyrcaniae</name>
    <dbReference type="NCBI Taxonomy" id="113614"/>
    <lineage>
        <taxon>Eukaryota</taxon>
        <taxon>Fungi</taxon>
        <taxon>Dikarya</taxon>
        <taxon>Ascomycota</taxon>
        <taxon>Pezizomycotina</taxon>
        <taxon>Sordariomycetes</taxon>
        <taxon>Sordariomycetidae</taxon>
        <taxon>Sordariales</taxon>
        <taxon>Chaetomiaceae</taxon>
        <taxon>Parathielavia</taxon>
    </lineage>
</organism>
<accession>A0AAN6PWQ8</accession>
<dbReference type="InterPro" id="IPR008928">
    <property type="entry name" value="6-hairpin_glycosidase_sf"/>
</dbReference>
<dbReference type="InterPro" id="IPR005198">
    <property type="entry name" value="Glyco_hydro_76"/>
</dbReference>
<name>A0AAN6PWQ8_9PEZI</name>
<reference evidence="1" key="2">
    <citation type="submission" date="2023-05" db="EMBL/GenBank/DDBJ databases">
        <authorList>
            <consortium name="Lawrence Berkeley National Laboratory"/>
            <person name="Steindorff A."/>
            <person name="Hensen N."/>
            <person name="Bonometti L."/>
            <person name="Westerberg I."/>
            <person name="Brannstrom I.O."/>
            <person name="Guillou S."/>
            <person name="Cros-Aarteil S."/>
            <person name="Calhoun S."/>
            <person name="Haridas S."/>
            <person name="Kuo A."/>
            <person name="Mondo S."/>
            <person name="Pangilinan J."/>
            <person name="Riley R."/>
            <person name="Labutti K."/>
            <person name="Andreopoulos B."/>
            <person name="Lipzen A."/>
            <person name="Chen C."/>
            <person name="Yanf M."/>
            <person name="Daum C."/>
            <person name="Ng V."/>
            <person name="Clum A."/>
            <person name="Ohm R."/>
            <person name="Martin F."/>
            <person name="Silar P."/>
            <person name="Natvig D."/>
            <person name="Lalanne C."/>
            <person name="Gautier V."/>
            <person name="Ament-Velasquez S.L."/>
            <person name="Kruys A."/>
            <person name="Hutchinson M.I."/>
            <person name="Powell A.J."/>
            <person name="Barry K."/>
            <person name="Miller A.N."/>
            <person name="Grigoriev I.V."/>
            <person name="Debuchy R."/>
            <person name="Gladieux P."/>
            <person name="Thoren M.H."/>
            <person name="Johannesson H."/>
        </authorList>
    </citation>
    <scope>NUCLEOTIDE SEQUENCE</scope>
    <source>
        <strain evidence="1">CBS 757.83</strain>
    </source>
</reference>
<dbReference type="PANTHER" id="PTHR47791:SF1">
    <property type="entry name" value="ENDO MANNANASE, GH76 FAMILY (EUROFUNG)"/>
    <property type="match status" value="1"/>
</dbReference>
<dbReference type="Pfam" id="PF03663">
    <property type="entry name" value="Glyco_hydro_76"/>
    <property type="match status" value="1"/>
</dbReference>
<keyword evidence="1" id="KW-0378">Hydrolase</keyword>
<sequence length="396" mass="42962">MVSLRWASLAARIASTLGPRADGNSYSDKSLAAAKALQGWYNAPSGLWSTTGWWNSANCLTVLTDWALLAESSAEAVDVPGIIANTFRNAQQTTVKSHRAVSPRGMTTPSSYRYRPSARKRGFSEFINDYYDDEGWWALALIRAWDLTREQAYLAMAERVFADMHNGTDGTCGGGLWWSKERAYKNAIANELYLSVAASLANRVITSKRAQYTQLARDSWTWFRGSGMINERDLVNDGLRIGADGRCVNNGLPTWSYNQGVVLGGLVELAQATGDASYLDPAVAIAQAALALLSGDGDGDGIIREVNECEPDCGADGSQFKGIFVRNLGYLHRAAPHEAFRDAIVRNADSIWARNRNDKNQLGIKWTGPPELGEGPNASTHSSAMDVIVAALAVSS</sequence>
<evidence type="ECO:0000313" key="2">
    <source>
        <dbReference type="Proteomes" id="UP001305647"/>
    </source>
</evidence>
<keyword evidence="2" id="KW-1185">Reference proteome</keyword>
<protein>
    <submittedName>
        <fullName evidence="1">Glycoside hydrolase family 76 protein</fullName>
    </submittedName>
</protein>
<proteinExistence type="predicted"/>
<comment type="caution">
    <text evidence="1">The sequence shown here is derived from an EMBL/GenBank/DDBJ whole genome shotgun (WGS) entry which is preliminary data.</text>
</comment>
<evidence type="ECO:0000313" key="1">
    <source>
        <dbReference type="EMBL" id="KAK4099369.1"/>
    </source>
</evidence>
<dbReference type="AlphaFoldDB" id="A0AAN6PWQ8"/>
<gene>
    <name evidence="1" type="ORF">N658DRAFT_498509</name>
</gene>
<dbReference type="InterPro" id="IPR053169">
    <property type="entry name" value="MUG_Protein"/>
</dbReference>
<dbReference type="GO" id="GO:0005975">
    <property type="term" value="P:carbohydrate metabolic process"/>
    <property type="evidence" value="ECO:0007669"/>
    <property type="project" value="InterPro"/>
</dbReference>
<dbReference type="SUPFAM" id="SSF48208">
    <property type="entry name" value="Six-hairpin glycosidases"/>
    <property type="match status" value="1"/>
</dbReference>
<reference evidence="1" key="1">
    <citation type="journal article" date="2023" name="Mol. Phylogenet. Evol.">
        <title>Genome-scale phylogeny and comparative genomics of the fungal order Sordariales.</title>
        <authorList>
            <person name="Hensen N."/>
            <person name="Bonometti L."/>
            <person name="Westerberg I."/>
            <person name="Brannstrom I.O."/>
            <person name="Guillou S."/>
            <person name="Cros-Aarteil S."/>
            <person name="Calhoun S."/>
            <person name="Haridas S."/>
            <person name="Kuo A."/>
            <person name="Mondo S."/>
            <person name="Pangilinan J."/>
            <person name="Riley R."/>
            <person name="LaButti K."/>
            <person name="Andreopoulos B."/>
            <person name="Lipzen A."/>
            <person name="Chen C."/>
            <person name="Yan M."/>
            <person name="Daum C."/>
            <person name="Ng V."/>
            <person name="Clum A."/>
            <person name="Steindorff A."/>
            <person name="Ohm R.A."/>
            <person name="Martin F."/>
            <person name="Silar P."/>
            <person name="Natvig D.O."/>
            <person name="Lalanne C."/>
            <person name="Gautier V."/>
            <person name="Ament-Velasquez S.L."/>
            <person name="Kruys A."/>
            <person name="Hutchinson M.I."/>
            <person name="Powell A.J."/>
            <person name="Barry K."/>
            <person name="Miller A.N."/>
            <person name="Grigoriev I.V."/>
            <person name="Debuchy R."/>
            <person name="Gladieux P."/>
            <person name="Hiltunen Thoren M."/>
            <person name="Johannesson H."/>
        </authorList>
    </citation>
    <scope>NUCLEOTIDE SEQUENCE</scope>
    <source>
        <strain evidence="1">CBS 757.83</strain>
    </source>
</reference>
<dbReference type="Proteomes" id="UP001305647">
    <property type="component" value="Unassembled WGS sequence"/>
</dbReference>
<dbReference type="GO" id="GO:0016787">
    <property type="term" value="F:hydrolase activity"/>
    <property type="evidence" value="ECO:0007669"/>
    <property type="project" value="UniProtKB-KW"/>
</dbReference>
<dbReference type="PANTHER" id="PTHR47791">
    <property type="entry name" value="MEIOTICALLY UP-REGULATED GENE 191 PROTEIN"/>
    <property type="match status" value="1"/>
</dbReference>
<dbReference type="Gene3D" id="1.50.10.20">
    <property type="match status" value="1"/>
</dbReference>